<feature type="compositionally biased region" description="Basic residues" evidence="1">
    <location>
        <begin position="183"/>
        <end position="210"/>
    </location>
</feature>
<evidence type="ECO:0000256" key="1">
    <source>
        <dbReference type="SAM" id="MobiDB-lite"/>
    </source>
</evidence>
<dbReference type="EMBL" id="MN739916">
    <property type="protein sequence ID" value="QHT77229.1"/>
    <property type="molecule type" value="Genomic_DNA"/>
</dbReference>
<feature type="region of interest" description="Disordered" evidence="1">
    <location>
        <begin position="158"/>
        <end position="210"/>
    </location>
</feature>
<accession>A0A6C0H9R2</accession>
<name>A0A6C0H9R2_9ZZZZ</name>
<protein>
    <submittedName>
        <fullName evidence="2">Uncharacterized protein</fullName>
    </submittedName>
</protein>
<evidence type="ECO:0000313" key="2">
    <source>
        <dbReference type="EMBL" id="QHT77229.1"/>
    </source>
</evidence>
<dbReference type="AlphaFoldDB" id="A0A6C0H9R2"/>
<feature type="compositionally biased region" description="Acidic residues" evidence="1">
    <location>
        <begin position="158"/>
        <end position="178"/>
    </location>
</feature>
<organism evidence="2">
    <name type="scientific">viral metagenome</name>
    <dbReference type="NCBI Taxonomy" id="1070528"/>
    <lineage>
        <taxon>unclassified sequences</taxon>
        <taxon>metagenomes</taxon>
        <taxon>organismal metagenomes</taxon>
    </lineage>
</organism>
<sequence length="275" mass="32368">MNHIPDIPEAQLNHIPEAQLNQIVNDVFGDFDVPPPPPPIQENQNIPDQDAEYDRIYVKPFPQDKRHHVIGVEDLEKYVVYYKVMDNDTKFDKTQLQYLQNLYNHGVIYEFKDNFGHNNIPLTNQSRFIPAYLMLDKSTPDPLEYKNRFFSIYNIDDEETSNDEDSSDSDSDDSEMELEGGKKNRRNKKQKKFHFTSTQKHQHGGKKTVRHVTIKNGKGHKKVSHYRGNKLIRTIKKSLKKPEMEMIRIGKFIPGLFRDCQVSRKKSTTRHRRKK</sequence>
<reference evidence="2" key="1">
    <citation type="journal article" date="2020" name="Nature">
        <title>Giant virus diversity and host interactions through global metagenomics.</title>
        <authorList>
            <person name="Schulz F."/>
            <person name="Roux S."/>
            <person name="Paez-Espino D."/>
            <person name="Jungbluth S."/>
            <person name="Walsh D.A."/>
            <person name="Denef V.J."/>
            <person name="McMahon K.D."/>
            <person name="Konstantinidis K.T."/>
            <person name="Eloe-Fadrosh E.A."/>
            <person name="Kyrpides N.C."/>
            <person name="Woyke T."/>
        </authorList>
    </citation>
    <scope>NUCLEOTIDE SEQUENCE</scope>
    <source>
        <strain evidence="2">GVMAG-M-3300023179-86</strain>
    </source>
</reference>
<proteinExistence type="predicted"/>